<dbReference type="HOGENOM" id="CLU_2402313_0_0_1"/>
<name>E0W0W7_PEDHC</name>
<dbReference type="EnsemblMetazoa" id="PHUM564690-RA">
    <property type="protein sequence ID" value="PHUM564690-PA"/>
    <property type="gene ID" value="PHUM564690"/>
</dbReference>
<dbReference type="InParanoid" id="E0W0W7"/>
<dbReference type="RefSeq" id="XP_002432011.1">
    <property type="nucleotide sequence ID" value="XM_002431966.1"/>
</dbReference>
<dbReference type="EMBL" id="DS235862">
    <property type="protein sequence ID" value="EEB19273.1"/>
    <property type="molecule type" value="Genomic_DNA"/>
</dbReference>
<dbReference type="OrthoDB" id="6332063at2759"/>
<gene>
    <name evidence="2" type="primary">8234792</name>
    <name evidence="1" type="ORF">Phum_PHUM564690</name>
</gene>
<accession>E0W0W7</accession>
<dbReference type="KEGG" id="phu:Phum_PHUM564690"/>
<sequence>MAREKTPKFLPENSCSNVGGICIDKNDCESEKISTAGSCPQQEDKGAVCCLGLSRSETSCSGLGGQCMKTCSDKLIITQALNCEGEEKCCSLV</sequence>
<dbReference type="VEuPathDB" id="VectorBase:PHUM564690"/>
<evidence type="ECO:0000313" key="3">
    <source>
        <dbReference type="Proteomes" id="UP000009046"/>
    </source>
</evidence>
<dbReference type="Proteomes" id="UP000009046">
    <property type="component" value="Unassembled WGS sequence"/>
</dbReference>
<evidence type="ECO:0000313" key="2">
    <source>
        <dbReference type="EnsemblMetazoa" id="PHUM564690-PA"/>
    </source>
</evidence>
<dbReference type="EMBL" id="AAZO01006861">
    <property type="status" value="NOT_ANNOTATED_CDS"/>
    <property type="molecule type" value="Genomic_DNA"/>
</dbReference>
<reference evidence="1" key="2">
    <citation type="submission" date="2007-04" db="EMBL/GenBank/DDBJ databases">
        <title>The genome of the human body louse.</title>
        <authorList>
            <consortium name="The Human Body Louse Genome Consortium"/>
            <person name="Kirkness E."/>
            <person name="Walenz B."/>
            <person name="Hass B."/>
            <person name="Bruggner R."/>
            <person name="Strausberg R."/>
        </authorList>
    </citation>
    <scope>NUCLEOTIDE SEQUENCE</scope>
    <source>
        <strain evidence="1">USDA</strain>
    </source>
</reference>
<dbReference type="GeneID" id="8234792"/>
<dbReference type="FunCoup" id="E0W0W7">
    <property type="interactions" value="39"/>
</dbReference>
<dbReference type="CTD" id="8234792"/>
<reference evidence="2" key="3">
    <citation type="submission" date="2020-05" db="UniProtKB">
        <authorList>
            <consortium name="EnsemblMetazoa"/>
        </authorList>
    </citation>
    <scope>IDENTIFICATION</scope>
    <source>
        <strain evidence="2">USDA</strain>
    </source>
</reference>
<organism>
    <name type="scientific">Pediculus humanus subsp. corporis</name>
    <name type="common">Body louse</name>
    <dbReference type="NCBI Taxonomy" id="121224"/>
    <lineage>
        <taxon>Eukaryota</taxon>
        <taxon>Metazoa</taxon>
        <taxon>Ecdysozoa</taxon>
        <taxon>Arthropoda</taxon>
        <taxon>Hexapoda</taxon>
        <taxon>Insecta</taxon>
        <taxon>Pterygota</taxon>
        <taxon>Neoptera</taxon>
        <taxon>Paraneoptera</taxon>
        <taxon>Psocodea</taxon>
        <taxon>Troctomorpha</taxon>
        <taxon>Phthiraptera</taxon>
        <taxon>Anoplura</taxon>
        <taxon>Pediculidae</taxon>
        <taxon>Pediculus</taxon>
    </lineage>
</organism>
<evidence type="ECO:0000313" key="1">
    <source>
        <dbReference type="EMBL" id="EEB19273.1"/>
    </source>
</evidence>
<proteinExistence type="predicted"/>
<protein>
    <submittedName>
        <fullName evidence="1 2">Uncharacterized protein</fullName>
    </submittedName>
</protein>
<reference evidence="1" key="1">
    <citation type="submission" date="2007-04" db="EMBL/GenBank/DDBJ databases">
        <title>Annotation of Pediculus humanus corporis strain USDA.</title>
        <authorList>
            <person name="Kirkness E."/>
            <person name="Hannick L."/>
            <person name="Hass B."/>
            <person name="Bruggner R."/>
            <person name="Lawson D."/>
            <person name="Bidwell S."/>
            <person name="Joardar V."/>
            <person name="Caler E."/>
            <person name="Walenz B."/>
            <person name="Inman J."/>
            <person name="Schobel S."/>
            <person name="Galinsky K."/>
            <person name="Amedeo P."/>
            <person name="Strausberg R."/>
        </authorList>
    </citation>
    <scope>NUCLEOTIDE SEQUENCE</scope>
    <source>
        <strain evidence="1">USDA</strain>
    </source>
</reference>
<dbReference type="AlphaFoldDB" id="E0W0W7"/>
<keyword evidence="3" id="KW-1185">Reference proteome</keyword>